<organism evidence="2 3">
    <name type="scientific">Breznakiella homolactica</name>
    <dbReference type="NCBI Taxonomy" id="2798577"/>
    <lineage>
        <taxon>Bacteria</taxon>
        <taxon>Pseudomonadati</taxon>
        <taxon>Spirochaetota</taxon>
        <taxon>Spirochaetia</taxon>
        <taxon>Spirochaetales</taxon>
        <taxon>Breznakiellaceae</taxon>
        <taxon>Breznakiella</taxon>
    </lineage>
</organism>
<evidence type="ECO:0000313" key="3">
    <source>
        <dbReference type="Proteomes" id="UP000595917"/>
    </source>
</evidence>
<dbReference type="Pfam" id="PF14353">
    <property type="entry name" value="CpXC"/>
    <property type="match status" value="1"/>
</dbReference>
<protein>
    <submittedName>
        <fullName evidence="2">CpXC domain-containing protein</fullName>
    </submittedName>
</protein>
<dbReference type="InterPro" id="IPR025682">
    <property type="entry name" value="CpXC_dom"/>
</dbReference>
<reference evidence="2" key="1">
    <citation type="submission" date="2021-01" db="EMBL/GenBank/DDBJ databases">
        <title>Description of Breznakiella homolactica.</title>
        <authorList>
            <person name="Song Y."/>
            <person name="Brune A."/>
        </authorList>
    </citation>
    <scope>NUCLEOTIDE SEQUENCE</scope>
    <source>
        <strain evidence="2">RmG30</strain>
    </source>
</reference>
<dbReference type="EMBL" id="CP067089">
    <property type="protein sequence ID" value="QQO08082.1"/>
    <property type="molecule type" value="Genomic_DNA"/>
</dbReference>
<accession>A0A7T7XKS3</accession>
<dbReference type="RefSeq" id="WP_215625388.1">
    <property type="nucleotide sequence ID" value="NZ_CP067089.2"/>
</dbReference>
<feature type="domain" description="CpXC" evidence="1">
    <location>
        <begin position="5"/>
        <end position="117"/>
    </location>
</feature>
<dbReference type="AlphaFoldDB" id="A0A7T7XKS3"/>
<evidence type="ECO:0000259" key="1">
    <source>
        <dbReference type="Pfam" id="PF14353"/>
    </source>
</evidence>
<dbReference type="KEGG" id="bhc:JFL75_14180"/>
<proteinExistence type="predicted"/>
<gene>
    <name evidence="2" type="ORF">JFL75_14180</name>
</gene>
<keyword evidence="3" id="KW-1185">Reference proteome</keyword>
<sequence>MKRKIPCPCDNSFDVEVPDEINLDTDSEIIDEIMDGSFMNYTCPSCEKKHKPEFPLTVVWPSKKVRYEVLPETERGQFYRRKKDPPDTETLISYPEMAERIAMLRDGLEPAVVEALKYYVLVKAEENYPDREITMWYQNRSPDALEYHLMGIRDDEVAVSRIPAELYEKKLAEYKKHPKSELFNSLRIRNYLSIQNIMRPEELL</sequence>
<evidence type="ECO:0000313" key="2">
    <source>
        <dbReference type="EMBL" id="QQO08082.1"/>
    </source>
</evidence>
<name>A0A7T7XKS3_9SPIR</name>
<dbReference type="Proteomes" id="UP000595917">
    <property type="component" value="Chromosome"/>
</dbReference>